<dbReference type="InterPro" id="IPR046956">
    <property type="entry name" value="RLP23-like"/>
</dbReference>
<dbReference type="SUPFAM" id="SSF52058">
    <property type="entry name" value="L domain-like"/>
    <property type="match status" value="1"/>
</dbReference>
<name>A0AA39S5H6_ACESA</name>
<gene>
    <name evidence="8" type="ORF">LWI29_030709</name>
</gene>
<comment type="subcellular location">
    <subcellularLocation>
        <location evidence="1">Membrane</location>
        <topology evidence="1">Single-pass type I membrane protein</topology>
    </subcellularLocation>
</comment>
<accession>A0AA39S5H6</accession>
<evidence type="ECO:0000256" key="3">
    <source>
        <dbReference type="ARBA" id="ARBA00022729"/>
    </source>
</evidence>
<reference evidence="8" key="1">
    <citation type="journal article" date="2022" name="Plant J.">
        <title>Strategies of tolerance reflected in two North American maple genomes.</title>
        <authorList>
            <person name="McEvoy S.L."/>
            <person name="Sezen U.U."/>
            <person name="Trouern-Trend A."/>
            <person name="McMahon S.M."/>
            <person name="Schaberg P.G."/>
            <person name="Yang J."/>
            <person name="Wegrzyn J.L."/>
            <person name="Swenson N.G."/>
        </authorList>
    </citation>
    <scope>NUCLEOTIDE SEQUENCE</scope>
    <source>
        <strain evidence="8">NS2018</strain>
    </source>
</reference>
<sequence>MSIFELKNLQVLVLTQFDLSFNNLAVNVSSSFSSFSPQISKLKLASCKLVSIPNLKNQPNPIGELDLSDNQISGEIPNWIWEVVDGNLNLSQNRLVGFQEPYSIFNMNVLDLHSNRLQGKIPLPSPMARFVDYSSNDFTSSIPYDIGNNAPVMIFFSISNNMLTSVIPESLCNATSLQGLDLSSNNLSDRIPTCYFEMGNVLGVLNVRRNSLYGTIPYKFPGNCGLQTLSMNSNQIDGLVPKSLANCTKLEVLDLWNNKMSDAFPCWLKNIFSLHVLVSARKHEYSIWWR</sequence>
<keyword evidence="9" id="KW-1185">Reference proteome</keyword>
<dbReference type="PANTHER" id="PTHR48061">
    <property type="entry name" value="LEUCINE-RICH REPEAT RECEPTOR PROTEIN KINASE EMS1-LIKE-RELATED"/>
    <property type="match status" value="1"/>
</dbReference>
<keyword evidence="5" id="KW-0472">Membrane</keyword>
<dbReference type="InterPro" id="IPR001611">
    <property type="entry name" value="Leu-rich_rpt"/>
</dbReference>
<evidence type="ECO:0000256" key="7">
    <source>
        <dbReference type="ARBA" id="ARBA00023180"/>
    </source>
</evidence>
<reference evidence="8" key="2">
    <citation type="submission" date="2023-06" db="EMBL/GenBank/DDBJ databases">
        <authorList>
            <person name="Swenson N.G."/>
            <person name="Wegrzyn J.L."/>
            <person name="Mcevoy S.L."/>
        </authorList>
    </citation>
    <scope>NUCLEOTIDE SEQUENCE</scope>
    <source>
        <strain evidence="8">NS2018</strain>
        <tissue evidence="8">Leaf</tissue>
    </source>
</reference>
<keyword evidence="2" id="KW-0812">Transmembrane</keyword>
<evidence type="ECO:0000313" key="9">
    <source>
        <dbReference type="Proteomes" id="UP001168877"/>
    </source>
</evidence>
<dbReference type="Gene3D" id="3.80.10.10">
    <property type="entry name" value="Ribonuclease Inhibitor"/>
    <property type="match status" value="2"/>
</dbReference>
<dbReference type="Pfam" id="PF00560">
    <property type="entry name" value="LRR_1"/>
    <property type="match status" value="3"/>
</dbReference>
<dbReference type="EMBL" id="JAUESC010000383">
    <property type="protein sequence ID" value="KAK0585574.1"/>
    <property type="molecule type" value="Genomic_DNA"/>
</dbReference>
<evidence type="ECO:0000256" key="6">
    <source>
        <dbReference type="ARBA" id="ARBA00023170"/>
    </source>
</evidence>
<evidence type="ECO:0000256" key="5">
    <source>
        <dbReference type="ARBA" id="ARBA00023136"/>
    </source>
</evidence>
<keyword evidence="3" id="KW-0732">Signal</keyword>
<evidence type="ECO:0000256" key="1">
    <source>
        <dbReference type="ARBA" id="ARBA00004479"/>
    </source>
</evidence>
<evidence type="ECO:0000256" key="2">
    <source>
        <dbReference type="ARBA" id="ARBA00022692"/>
    </source>
</evidence>
<organism evidence="8 9">
    <name type="scientific">Acer saccharum</name>
    <name type="common">Sugar maple</name>
    <dbReference type="NCBI Taxonomy" id="4024"/>
    <lineage>
        <taxon>Eukaryota</taxon>
        <taxon>Viridiplantae</taxon>
        <taxon>Streptophyta</taxon>
        <taxon>Embryophyta</taxon>
        <taxon>Tracheophyta</taxon>
        <taxon>Spermatophyta</taxon>
        <taxon>Magnoliopsida</taxon>
        <taxon>eudicotyledons</taxon>
        <taxon>Gunneridae</taxon>
        <taxon>Pentapetalae</taxon>
        <taxon>rosids</taxon>
        <taxon>malvids</taxon>
        <taxon>Sapindales</taxon>
        <taxon>Sapindaceae</taxon>
        <taxon>Hippocastanoideae</taxon>
        <taxon>Acereae</taxon>
        <taxon>Acer</taxon>
    </lineage>
</organism>
<dbReference type="InterPro" id="IPR032675">
    <property type="entry name" value="LRR_dom_sf"/>
</dbReference>
<dbReference type="AlphaFoldDB" id="A0AA39S5H6"/>
<protein>
    <submittedName>
        <fullName evidence="8">Uncharacterized protein</fullName>
    </submittedName>
</protein>
<comment type="caution">
    <text evidence="8">The sequence shown here is derived from an EMBL/GenBank/DDBJ whole genome shotgun (WGS) entry which is preliminary data.</text>
</comment>
<keyword evidence="4" id="KW-1133">Transmembrane helix</keyword>
<dbReference type="Pfam" id="PF13855">
    <property type="entry name" value="LRR_8"/>
    <property type="match status" value="1"/>
</dbReference>
<evidence type="ECO:0000256" key="4">
    <source>
        <dbReference type="ARBA" id="ARBA00022989"/>
    </source>
</evidence>
<proteinExistence type="predicted"/>
<keyword evidence="6" id="KW-0675">Receptor</keyword>
<dbReference type="Proteomes" id="UP001168877">
    <property type="component" value="Unassembled WGS sequence"/>
</dbReference>
<dbReference type="GO" id="GO:0016020">
    <property type="term" value="C:membrane"/>
    <property type="evidence" value="ECO:0007669"/>
    <property type="project" value="UniProtKB-SubCell"/>
</dbReference>
<dbReference type="PANTHER" id="PTHR48061:SF2">
    <property type="entry name" value="RECEPTOR LIKE PROTEIN 30-LIKE"/>
    <property type="match status" value="1"/>
</dbReference>
<keyword evidence="7" id="KW-0325">Glycoprotein</keyword>
<evidence type="ECO:0000313" key="8">
    <source>
        <dbReference type="EMBL" id="KAK0585574.1"/>
    </source>
</evidence>